<accession>A0ACD1IKQ8</accession>
<dbReference type="EMBL" id="KZ824543">
    <property type="protein sequence ID" value="RAK90853.1"/>
    <property type="molecule type" value="Genomic_DNA"/>
</dbReference>
<evidence type="ECO:0000313" key="2">
    <source>
        <dbReference type="Proteomes" id="UP000249748"/>
    </source>
</evidence>
<protein>
    <submittedName>
        <fullName evidence="1">FAD/NAD(P)-binding domain-containing protein</fullName>
    </submittedName>
</protein>
<organism evidence="1 2">
    <name type="scientific">Aspergillus costaricaensis CBS 115574</name>
    <dbReference type="NCBI Taxonomy" id="1448317"/>
    <lineage>
        <taxon>Eukaryota</taxon>
        <taxon>Fungi</taxon>
        <taxon>Dikarya</taxon>
        <taxon>Ascomycota</taxon>
        <taxon>Pezizomycotina</taxon>
        <taxon>Eurotiomycetes</taxon>
        <taxon>Eurotiomycetidae</taxon>
        <taxon>Eurotiales</taxon>
        <taxon>Aspergillaceae</taxon>
        <taxon>Aspergillus</taxon>
        <taxon>Aspergillus subgen. Circumdati</taxon>
    </lineage>
</organism>
<proteinExistence type="predicted"/>
<gene>
    <name evidence="1" type="ORF">BO79DRAFT_281044</name>
</gene>
<keyword evidence="2" id="KW-1185">Reference proteome</keyword>
<sequence length="958" mass="106024">MAHTQDILGQLPLLQSYTHAILCFQLASNTTPTIDLESAVQRLLTLFPILAGQVIKTGASPTSTGAYQVVPYPVRKSPIIRYVDHRSDPQIPSYNTLRTAHFPFNQMPSTHFSPPHPVFPIPYPDTEPAPVLDIQANILNGGFLLTLAAQHNIIDASGIFQIASLLARLTRGEPIPKAEVTEGNLDRRDLIPLLDDSQPLRYDYCEYLPSFMPKIPPNLTALFPTFQWAYFHLSRRAVEAIYAEAALASPSHSTPVQITPNDALTAFIWQRLTLTRLHHSPSPLAATDVSKISRAMDLRRTLHLSPAYMGHMIRTATLRLPLGEITSLPLGTLAAKLRDQVAELRTLDAVRDYATFLARQPDKSKIAYSGGGFQPATDLSCSSIAHVDYDRLCLGGAMGRCEGVRRPGGGVLPGGCYIGPAGDWYGSVGDEESRQETGIEVLLCLDGWEMEGLREDERWREWVEGSISMTEKTPPIEIAIIGSGLIGTLLALGLLNIPNSSSTSSTNINQTTLRMKIYEQSATTHELGAGIGFTTCARKCMTLMDPRIAECVARVATLNGEAENPDYCMRFVDGFRTYTGGDCWGTSKGGEGVGVEVRGIGGDHYSDRIEDNNRNRAGEDEGKGVHVSGKVYKLYAGPRGFEGCHRGQFLDEVMKLMPEGVVEYNKRVEEFEYLPSGRIQLAFSDGGGVECDLALACDGIKSLIRTHLYPQTKPQYTHQFAFRGLVPMTTAISKLGRYRALRQHMHCGPRAHVLHFPVAKQQLMNVVAFVQDPSDWMHSGMTAPVKKSEVVDAFKEWGPFVRAVIDLLPEELDKWAVFDTYDSPVPKYAEGRVALVGDAAHASSPHHGAGAGMGVEDALALVTAIRRAREDVDRGVEVNGALEAAVRAYSRVRYERSQWLVRSSREVGWTYEWMDESIGADMDRAFADIKERSHRVWYFNVDAMVAEVERQYRWCLWN</sequence>
<dbReference type="Proteomes" id="UP000249748">
    <property type="component" value="Unassembled WGS sequence"/>
</dbReference>
<reference evidence="1" key="1">
    <citation type="submission" date="2018-02" db="EMBL/GenBank/DDBJ databases">
        <title>The genomes of Aspergillus section Nigri reveals drivers in fungal speciation.</title>
        <authorList>
            <consortium name="DOE Joint Genome Institute"/>
            <person name="Vesth T.C."/>
            <person name="Nybo J."/>
            <person name="Theobald S."/>
            <person name="Brandl J."/>
            <person name="Frisvad J.C."/>
            <person name="Nielsen K.F."/>
            <person name="Lyhne E.K."/>
            <person name="Kogle M.E."/>
            <person name="Kuo A."/>
            <person name="Riley R."/>
            <person name="Clum A."/>
            <person name="Nolan M."/>
            <person name="Lipzen A."/>
            <person name="Salamov A."/>
            <person name="Henrissat B."/>
            <person name="Wiebenga A."/>
            <person name="De vries R.P."/>
            <person name="Grigoriev I.V."/>
            <person name="Mortensen U.H."/>
            <person name="Andersen M.R."/>
            <person name="Baker S.E."/>
        </authorList>
    </citation>
    <scope>NUCLEOTIDE SEQUENCE</scope>
    <source>
        <strain evidence="1">CBS 115574</strain>
    </source>
</reference>
<evidence type="ECO:0000313" key="1">
    <source>
        <dbReference type="EMBL" id="RAK90853.1"/>
    </source>
</evidence>
<name>A0ACD1IKQ8_9EURO</name>